<evidence type="ECO:0000256" key="1">
    <source>
        <dbReference type="ARBA" id="ARBA00006547"/>
    </source>
</evidence>
<evidence type="ECO:0000256" key="2">
    <source>
        <dbReference type="RuleBase" id="RU003452"/>
    </source>
</evidence>
<accession>A0A344LBQ6</accession>
<name>A0A344LBQ6_9PSEU</name>
<dbReference type="OrthoDB" id="7181050at2"/>
<dbReference type="AlphaFoldDB" id="A0A344LBQ6"/>
<dbReference type="PANTHER" id="PTHR11786:SF0">
    <property type="entry name" value="ARYLAMINE N-ACETYLTRANSFERASE 4-RELATED"/>
    <property type="match status" value="1"/>
</dbReference>
<dbReference type="SUPFAM" id="SSF54001">
    <property type="entry name" value="Cysteine proteinases"/>
    <property type="match status" value="1"/>
</dbReference>
<organism evidence="3 4">
    <name type="scientific">Amycolatopsis albispora</name>
    <dbReference type="NCBI Taxonomy" id="1804986"/>
    <lineage>
        <taxon>Bacteria</taxon>
        <taxon>Bacillati</taxon>
        <taxon>Actinomycetota</taxon>
        <taxon>Actinomycetes</taxon>
        <taxon>Pseudonocardiales</taxon>
        <taxon>Pseudonocardiaceae</taxon>
        <taxon>Amycolatopsis</taxon>
    </lineage>
</organism>
<dbReference type="PRINTS" id="PR01543">
    <property type="entry name" value="ANATRNSFRASE"/>
</dbReference>
<evidence type="ECO:0000313" key="4">
    <source>
        <dbReference type="Proteomes" id="UP000250434"/>
    </source>
</evidence>
<dbReference type="Gene3D" id="3.30.2140.10">
    <property type="entry name" value="Arylamine N-acetyltransferase"/>
    <property type="match status" value="1"/>
</dbReference>
<evidence type="ECO:0000313" key="3">
    <source>
        <dbReference type="EMBL" id="AXB45480.1"/>
    </source>
</evidence>
<protein>
    <submittedName>
        <fullName evidence="3">Acetyltransferase</fullName>
    </submittedName>
</protein>
<keyword evidence="3" id="KW-0808">Transferase</keyword>
<dbReference type="InterPro" id="IPR038765">
    <property type="entry name" value="Papain-like_cys_pep_sf"/>
</dbReference>
<dbReference type="EMBL" id="CP015163">
    <property type="protein sequence ID" value="AXB45480.1"/>
    <property type="molecule type" value="Genomic_DNA"/>
</dbReference>
<dbReference type="PANTHER" id="PTHR11786">
    <property type="entry name" value="N-HYDROXYARYLAMINE O-ACETYLTRANSFERASE"/>
    <property type="match status" value="1"/>
</dbReference>
<dbReference type="KEGG" id="aab:A4R43_25770"/>
<proteinExistence type="inferred from homology"/>
<keyword evidence="4" id="KW-1185">Reference proteome</keyword>
<dbReference type="InterPro" id="IPR001447">
    <property type="entry name" value="Arylamine_N-AcTrfase"/>
</dbReference>
<reference evidence="3 4" key="1">
    <citation type="submission" date="2016-04" db="EMBL/GenBank/DDBJ databases">
        <title>Complete genome sequence and analysis of deep-sea sediment isolate, Amycolatopsis sp. WP1.</title>
        <authorList>
            <person name="Wang H."/>
            <person name="Chen S."/>
            <person name="Wu Q."/>
        </authorList>
    </citation>
    <scope>NUCLEOTIDE SEQUENCE [LARGE SCALE GENOMIC DNA]</scope>
    <source>
        <strain evidence="3 4">WP1</strain>
    </source>
</reference>
<dbReference type="Gene3D" id="2.40.128.150">
    <property type="entry name" value="Cysteine proteinases"/>
    <property type="match status" value="1"/>
</dbReference>
<sequence>MDAYLERLGLTERPAADLGGLRLLQRTHLAKVPFENLDIHLGVPVTLTEESVVDKIVHRHRGGICYELNGAFALLLRDLGFDVTLLGAATFRENGDRYAKLAHLALRVDLEERWLVDVGFGRFAREPLRLDERGEQHDEDGVFTVTELPTGQFDVHHDGRPAYRIDPLPLRLADLVPSCWWTTTAPDSPFTEKPTCSLRTDAGRFTLSGDRLITTVDGERTEVTLADDDAILAEYRTRFGVELARVPRT</sequence>
<gene>
    <name evidence="3" type="ORF">A4R43_25770</name>
</gene>
<dbReference type="Pfam" id="PF00797">
    <property type="entry name" value="Acetyltransf_2"/>
    <property type="match status" value="1"/>
</dbReference>
<comment type="similarity">
    <text evidence="1 2">Belongs to the arylamine N-acetyltransferase family.</text>
</comment>
<dbReference type="Proteomes" id="UP000250434">
    <property type="component" value="Chromosome"/>
</dbReference>
<dbReference type="RefSeq" id="WP_113694715.1">
    <property type="nucleotide sequence ID" value="NZ_CP015163.1"/>
</dbReference>
<dbReference type="GO" id="GO:0016407">
    <property type="term" value="F:acetyltransferase activity"/>
    <property type="evidence" value="ECO:0007669"/>
    <property type="project" value="InterPro"/>
</dbReference>